<dbReference type="PROSITE" id="PS00028">
    <property type="entry name" value="ZINC_FINGER_C2H2_1"/>
    <property type="match status" value="1"/>
</dbReference>
<keyword evidence="4" id="KW-1185">Reference proteome</keyword>
<comment type="caution">
    <text evidence="3">The sequence shown here is derived from an EMBL/GenBank/DDBJ whole genome shotgun (WGS) entry which is preliminary data.</text>
</comment>
<keyword evidence="1" id="KW-0479">Metal-binding</keyword>
<keyword evidence="1" id="KW-0862">Zinc</keyword>
<dbReference type="PANTHER" id="PTHR47593:SF8">
    <property type="entry name" value="OS12G0581900 PROTEIN"/>
    <property type="match status" value="1"/>
</dbReference>
<dbReference type="Proteomes" id="UP000827721">
    <property type="component" value="Unassembled WGS sequence"/>
</dbReference>
<dbReference type="InterPro" id="IPR053266">
    <property type="entry name" value="Zinc_finger_protein_7"/>
</dbReference>
<evidence type="ECO:0000259" key="2">
    <source>
        <dbReference type="PROSITE" id="PS50157"/>
    </source>
</evidence>
<dbReference type="SUPFAM" id="SSF57667">
    <property type="entry name" value="beta-beta-alpha zinc fingers"/>
    <property type="match status" value="1"/>
</dbReference>
<dbReference type="Gene3D" id="3.30.160.60">
    <property type="entry name" value="Classic Zinc Finger"/>
    <property type="match status" value="1"/>
</dbReference>
<organism evidence="3 4">
    <name type="scientific">Xanthoceras sorbifolium</name>
    <dbReference type="NCBI Taxonomy" id="99658"/>
    <lineage>
        <taxon>Eukaryota</taxon>
        <taxon>Viridiplantae</taxon>
        <taxon>Streptophyta</taxon>
        <taxon>Embryophyta</taxon>
        <taxon>Tracheophyta</taxon>
        <taxon>Spermatophyta</taxon>
        <taxon>Magnoliopsida</taxon>
        <taxon>eudicotyledons</taxon>
        <taxon>Gunneridae</taxon>
        <taxon>Pentapetalae</taxon>
        <taxon>rosids</taxon>
        <taxon>malvids</taxon>
        <taxon>Sapindales</taxon>
        <taxon>Sapindaceae</taxon>
        <taxon>Xanthoceroideae</taxon>
        <taxon>Xanthoceras</taxon>
    </lineage>
</organism>
<evidence type="ECO:0000256" key="1">
    <source>
        <dbReference type="PROSITE-ProRule" id="PRU00042"/>
    </source>
</evidence>
<proteinExistence type="predicted"/>
<feature type="domain" description="C2H2-type" evidence="2">
    <location>
        <begin position="88"/>
        <end position="115"/>
    </location>
</feature>
<dbReference type="EMBL" id="JAFEMO010000002">
    <property type="protein sequence ID" value="KAH7575357.1"/>
    <property type="molecule type" value="Genomic_DNA"/>
</dbReference>
<name>A0ABQ8IFA8_9ROSI</name>
<evidence type="ECO:0000313" key="3">
    <source>
        <dbReference type="EMBL" id="KAH7575357.1"/>
    </source>
</evidence>
<dbReference type="PROSITE" id="PS50157">
    <property type="entry name" value="ZINC_FINGER_C2H2_2"/>
    <property type="match status" value="1"/>
</dbReference>
<gene>
    <name evidence="3" type="ORF">JRO89_XS02G0090600</name>
</gene>
<accession>A0ABQ8IFA8</accession>
<dbReference type="PANTHER" id="PTHR47593">
    <property type="entry name" value="ZINC FINGER PROTEIN 4-LIKE"/>
    <property type="match status" value="1"/>
</dbReference>
<protein>
    <recommendedName>
        <fullName evidence="2">C2H2-type domain-containing protein</fullName>
    </recommendedName>
</protein>
<sequence length="213" mass="24006">MRKMKVGNPKLDKGKNKDDICRQMVFQRDEATETTPNRNQGELIIRDDNNEGTQDENQGEWLNLSLGRYSISTGADSDSQVRPTAKVFSCNFCMRKFFSSQALGGHQNAHKRERGAARRYQSQKTITMMGLPIHTAVVRSLGVRPHSLVHKPIRDGPPIVARFNKDNTGFGITWPPFTAKGKKDVIWPGSFRLGPHLTEPPSEPLKLDLNLRL</sequence>
<evidence type="ECO:0000313" key="4">
    <source>
        <dbReference type="Proteomes" id="UP000827721"/>
    </source>
</evidence>
<reference evidence="3 4" key="1">
    <citation type="submission" date="2021-02" db="EMBL/GenBank/DDBJ databases">
        <title>Plant Genome Project.</title>
        <authorList>
            <person name="Zhang R.-G."/>
        </authorList>
    </citation>
    <scope>NUCLEOTIDE SEQUENCE [LARGE SCALE GENOMIC DNA]</scope>
    <source>
        <tissue evidence="3">Leaves</tissue>
    </source>
</reference>
<dbReference type="InterPro" id="IPR036236">
    <property type="entry name" value="Znf_C2H2_sf"/>
</dbReference>
<keyword evidence="1" id="KW-0863">Zinc-finger</keyword>
<dbReference type="InterPro" id="IPR013087">
    <property type="entry name" value="Znf_C2H2_type"/>
</dbReference>